<evidence type="ECO:0000313" key="5">
    <source>
        <dbReference type="EMBL" id="KAK6349584.1"/>
    </source>
</evidence>
<evidence type="ECO:0008006" key="7">
    <source>
        <dbReference type="Google" id="ProtNLM"/>
    </source>
</evidence>
<name>A0AAV9UVC2_9PEZI</name>
<evidence type="ECO:0000256" key="3">
    <source>
        <dbReference type="ARBA" id="ARBA00022884"/>
    </source>
</evidence>
<dbReference type="Proteomes" id="UP001375240">
    <property type="component" value="Unassembled WGS sequence"/>
</dbReference>
<dbReference type="Pfam" id="PF01195">
    <property type="entry name" value="Pept_tRNA_hydro"/>
    <property type="match status" value="1"/>
</dbReference>
<keyword evidence="6" id="KW-1185">Reference proteome</keyword>
<comment type="caution">
    <text evidence="5">The sequence shown here is derived from an EMBL/GenBank/DDBJ whole genome shotgun (WGS) entry which is preliminary data.</text>
</comment>
<protein>
    <recommendedName>
        <fullName evidence="7">Peptidyl-tRNA hydrolase</fullName>
    </recommendedName>
</protein>
<feature type="region of interest" description="Disordered" evidence="4">
    <location>
        <begin position="91"/>
        <end position="121"/>
    </location>
</feature>
<dbReference type="GO" id="GO:0000049">
    <property type="term" value="F:tRNA binding"/>
    <property type="evidence" value="ECO:0007669"/>
    <property type="project" value="UniProtKB-KW"/>
</dbReference>
<organism evidence="5 6">
    <name type="scientific">Orbilia brochopaga</name>
    <dbReference type="NCBI Taxonomy" id="3140254"/>
    <lineage>
        <taxon>Eukaryota</taxon>
        <taxon>Fungi</taxon>
        <taxon>Dikarya</taxon>
        <taxon>Ascomycota</taxon>
        <taxon>Pezizomycotina</taxon>
        <taxon>Orbiliomycetes</taxon>
        <taxon>Orbiliales</taxon>
        <taxon>Orbiliaceae</taxon>
        <taxon>Orbilia</taxon>
    </lineage>
</organism>
<gene>
    <name evidence="5" type="ORF">TWF696_005869</name>
</gene>
<keyword evidence="2" id="KW-0378">Hydrolase</keyword>
<dbReference type="PANTHER" id="PTHR17224">
    <property type="entry name" value="PEPTIDYL-TRNA HYDROLASE"/>
    <property type="match status" value="1"/>
</dbReference>
<sequence>MGIKGKRRQRQRREQAAQHIQHEQHADSSESPEELSPSSSSATLSIPTTASPEEPEMLDRHILLCAIGNPGKLLATRHSAAHILLPHLATSPLRTSRPHGGPTADGPSFTAEPPSPPPSPLPAALITTLFPSKPAAAKQKQKSAVEDSYTTTLFQSTAFMNASGPAVSKAWRTFTNSLPGPARSRALLVILHDELERPVGTIKYKKDGSAGGHNGLSSIASSLPGQTVHKIGLGINRPQSREPDVVADYVLSTMPRGDVDRMIEDALPAVKEVLHKLGTTGRYLKK</sequence>
<evidence type="ECO:0000313" key="6">
    <source>
        <dbReference type="Proteomes" id="UP001375240"/>
    </source>
</evidence>
<dbReference type="Gene3D" id="3.40.50.1470">
    <property type="entry name" value="Peptidyl-tRNA hydrolase"/>
    <property type="match status" value="1"/>
</dbReference>
<evidence type="ECO:0000256" key="1">
    <source>
        <dbReference type="ARBA" id="ARBA00022555"/>
    </source>
</evidence>
<feature type="compositionally biased region" description="Basic residues" evidence="4">
    <location>
        <begin position="1"/>
        <end position="11"/>
    </location>
</feature>
<reference evidence="5 6" key="1">
    <citation type="submission" date="2019-10" db="EMBL/GenBank/DDBJ databases">
        <authorList>
            <person name="Palmer J.M."/>
        </authorList>
    </citation>
    <scope>NUCLEOTIDE SEQUENCE [LARGE SCALE GENOMIC DNA]</scope>
    <source>
        <strain evidence="5 6">TWF696</strain>
    </source>
</reference>
<keyword evidence="3" id="KW-0694">RNA-binding</keyword>
<feature type="compositionally biased region" description="Basic and acidic residues" evidence="4">
    <location>
        <begin position="12"/>
        <end position="28"/>
    </location>
</feature>
<feature type="compositionally biased region" description="Low complexity" evidence="4">
    <location>
        <begin position="34"/>
        <end position="52"/>
    </location>
</feature>
<feature type="region of interest" description="Disordered" evidence="4">
    <location>
        <begin position="1"/>
        <end position="53"/>
    </location>
</feature>
<dbReference type="PANTHER" id="PTHR17224:SF1">
    <property type="entry name" value="PEPTIDYL-TRNA HYDROLASE"/>
    <property type="match status" value="1"/>
</dbReference>
<evidence type="ECO:0000256" key="4">
    <source>
        <dbReference type="SAM" id="MobiDB-lite"/>
    </source>
</evidence>
<dbReference type="InterPro" id="IPR036416">
    <property type="entry name" value="Pept_tRNA_hydro_sf"/>
</dbReference>
<dbReference type="AlphaFoldDB" id="A0AAV9UVC2"/>
<dbReference type="EMBL" id="JAVHNQ010000004">
    <property type="protein sequence ID" value="KAK6349584.1"/>
    <property type="molecule type" value="Genomic_DNA"/>
</dbReference>
<proteinExistence type="predicted"/>
<accession>A0AAV9UVC2</accession>
<dbReference type="GO" id="GO:0004045">
    <property type="term" value="F:peptidyl-tRNA hydrolase activity"/>
    <property type="evidence" value="ECO:0007669"/>
    <property type="project" value="InterPro"/>
</dbReference>
<keyword evidence="1" id="KW-0820">tRNA-binding</keyword>
<dbReference type="InterPro" id="IPR001328">
    <property type="entry name" value="Pept_tRNA_hydro"/>
</dbReference>
<evidence type="ECO:0000256" key="2">
    <source>
        <dbReference type="ARBA" id="ARBA00022801"/>
    </source>
</evidence>
<dbReference type="SUPFAM" id="SSF53178">
    <property type="entry name" value="Peptidyl-tRNA hydrolase-like"/>
    <property type="match status" value="1"/>
</dbReference>